<feature type="region of interest" description="Disordered" evidence="1">
    <location>
        <begin position="1"/>
        <end position="26"/>
    </location>
</feature>
<gene>
    <name evidence="2" type="ORF">TRUGW13939_04033</name>
</gene>
<dbReference type="Proteomes" id="UP000509510">
    <property type="component" value="Chromosome II"/>
</dbReference>
<sequence>MKGKSVLNLRPWPKIHQPLPRSPRESQQLLSALTTSFRRQLDAADTNQPAQSANEHMQTVLNNPLFRVVPPGLTYPQPAAASRASLGERIAKEPMAVFDELVAAGSINRENLGNCLNSQLALIGSQSSDIKQEMQKTGAGSRIVNWFWASDPASRKHLFRSQRTSRAALKFMTAEGLHNEIAVFLRMLKELNLGGNNGHIPEYPGRRMFKFFLQDYMEADVRYGRGISGAFATLIHAAELTTSMPDGVRAHMLRGGAIYLLRSIVSHGRSSLLDNVSTAGFDRFCEVLDSLPALELRSEALQLYHPSHPTAQPFLKYIREHPEEEAFSFSPPEQAQEAVLQAHLDALRLLLDQERYKDALLLVPRIQQMFSEDGVEAHNAHSTHSTYNGHDSRSQMDELMERLDVALI</sequence>
<dbReference type="RefSeq" id="XP_035343103.1">
    <property type="nucleotide sequence ID" value="XM_035487210.1"/>
</dbReference>
<evidence type="ECO:0000256" key="1">
    <source>
        <dbReference type="SAM" id="MobiDB-lite"/>
    </source>
</evidence>
<reference evidence="3" key="1">
    <citation type="submission" date="2020-06" db="EMBL/GenBank/DDBJ databases">
        <title>A chromosome-scale genome assembly of Talaromyces rugulosus W13939.</title>
        <authorList>
            <person name="Wang B."/>
            <person name="Guo L."/>
            <person name="Ye K."/>
            <person name="Wang L."/>
        </authorList>
    </citation>
    <scope>NUCLEOTIDE SEQUENCE [LARGE SCALE GENOMIC DNA]</scope>
    <source>
        <strain evidence="3">W13939</strain>
    </source>
</reference>
<evidence type="ECO:0000313" key="3">
    <source>
        <dbReference type="Proteomes" id="UP000509510"/>
    </source>
</evidence>
<organism evidence="2 3">
    <name type="scientific">Talaromyces rugulosus</name>
    <name type="common">Penicillium rugulosum</name>
    <dbReference type="NCBI Taxonomy" id="121627"/>
    <lineage>
        <taxon>Eukaryota</taxon>
        <taxon>Fungi</taxon>
        <taxon>Dikarya</taxon>
        <taxon>Ascomycota</taxon>
        <taxon>Pezizomycotina</taxon>
        <taxon>Eurotiomycetes</taxon>
        <taxon>Eurotiomycetidae</taxon>
        <taxon>Eurotiales</taxon>
        <taxon>Trichocomaceae</taxon>
        <taxon>Talaromyces</taxon>
        <taxon>Talaromyces sect. Islandici</taxon>
    </lineage>
</organism>
<evidence type="ECO:0000313" key="2">
    <source>
        <dbReference type="EMBL" id="QKX56925.1"/>
    </source>
</evidence>
<dbReference type="OrthoDB" id="5424391at2759"/>
<dbReference type="GeneID" id="55991535"/>
<name>A0A7H8QTX4_TALRU</name>
<dbReference type="KEGG" id="trg:TRUGW13939_04033"/>
<dbReference type="EMBL" id="CP055899">
    <property type="protein sequence ID" value="QKX56925.1"/>
    <property type="molecule type" value="Genomic_DNA"/>
</dbReference>
<keyword evidence="3" id="KW-1185">Reference proteome</keyword>
<dbReference type="AlphaFoldDB" id="A0A7H8QTX4"/>
<accession>A0A7H8QTX4</accession>
<protein>
    <submittedName>
        <fullName evidence="2">Uncharacterized protein</fullName>
    </submittedName>
</protein>
<proteinExistence type="predicted"/>